<evidence type="ECO:0000313" key="1">
    <source>
        <dbReference type="EMBL" id="AYV77749.1"/>
    </source>
</evidence>
<protein>
    <submittedName>
        <fullName evidence="1">Uncharacterized protein</fullName>
    </submittedName>
</protein>
<reference evidence="1" key="1">
    <citation type="submission" date="2018-10" db="EMBL/GenBank/DDBJ databases">
        <title>Hidden diversity of soil giant viruses.</title>
        <authorList>
            <person name="Schulz F."/>
            <person name="Alteio L."/>
            <person name="Goudeau D."/>
            <person name="Ryan E.M."/>
            <person name="Malmstrom R.R."/>
            <person name="Blanchard J."/>
            <person name="Woyke T."/>
        </authorList>
    </citation>
    <scope>NUCLEOTIDE SEQUENCE</scope>
    <source>
        <strain evidence="1">EDV1</strain>
    </source>
</reference>
<dbReference type="EMBL" id="MK072066">
    <property type="protein sequence ID" value="AYV77749.1"/>
    <property type="molecule type" value="Genomic_DNA"/>
</dbReference>
<name>A0A3G4ZWD9_9VIRU</name>
<organism evidence="1">
    <name type="scientific">Edafosvirus sp</name>
    <dbReference type="NCBI Taxonomy" id="2487765"/>
    <lineage>
        <taxon>Viruses</taxon>
        <taxon>Varidnaviria</taxon>
        <taxon>Bamfordvirae</taxon>
        <taxon>Nucleocytoviricota</taxon>
        <taxon>Megaviricetes</taxon>
        <taxon>Imitervirales</taxon>
        <taxon>Mimiviridae</taxon>
        <taxon>Klosneuvirinae</taxon>
    </lineage>
</organism>
<accession>A0A3G4ZWD9</accession>
<sequence>MYIAYLIKRTSIKTGYSTYGIYNSPKPYSFDPINDQNTIIHTVSAETYTEARDVLYSKYKNKYTIAEDYEGTIIDDESIASKSCIIL</sequence>
<gene>
    <name evidence="1" type="ORF">Edafosvirus1_80</name>
</gene>
<proteinExistence type="predicted"/>